<dbReference type="InterPro" id="IPR001633">
    <property type="entry name" value="EAL_dom"/>
</dbReference>
<dbReference type="PROSITE" id="PS50883">
    <property type="entry name" value="EAL"/>
    <property type="match status" value="1"/>
</dbReference>
<dbReference type="NCBIfam" id="TIGR00254">
    <property type="entry name" value="GGDEF"/>
    <property type="match status" value="1"/>
</dbReference>
<dbReference type="CDD" id="cd01949">
    <property type="entry name" value="GGDEF"/>
    <property type="match status" value="1"/>
</dbReference>
<dbReference type="InterPro" id="IPR035919">
    <property type="entry name" value="EAL_sf"/>
</dbReference>
<dbReference type="Pfam" id="PF00563">
    <property type="entry name" value="EAL"/>
    <property type="match status" value="1"/>
</dbReference>
<feature type="domain" description="GGDEF" evidence="3">
    <location>
        <begin position="371"/>
        <end position="502"/>
    </location>
</feature>
<feature type="transmembrane region" description="Helical" evidence="1">
    <location>
        <begin position="143"/>
        <end position="163"/>
    </location>
</feature>
<feature type="transmembrane region" description="Helical" evidence="1">
    <location>
        <begin position="12"/>
        <end position="32"/>
    </location>
</feature>
<keyword evidence="5" id="KW-1185">Reference proteome</keyword>
<feature type="transmembrane region" description="Helical" evidence="1">
    <location>
        <begin position="119"/>
        <end position="136"/>
    </location>
</feature>
<dbReference type="InterPro" id="IPR029787">
    <property type="entry name" value="Nucleotide_cyclase"/>
</dbReference>
<dbReference type="SUPFAM" id="SSF141868">
    <property type="entry name" value="EAL domain-like"/>
    <property type="match status" value="1"/>
</dbReference>
<feature type="transmembrane region" description="Helical" evidence="1">
    <location>
        <begin position="80"/>
        <end position="99"/>
    </location>
</feature>
<dbReference type="PANTHER" id="PTHR44757:SF2">
    <property type="entry name" value="BIOFILM ARCHITECTURE MAINTENANCE PROTEIN MBAA"/>
    <property type="match status" value="1"/>
</dbReference>
<feature type="domain" description="EAL" evidence="2">
    <location>
        <begin position="514"/>
        <end position="775"/>
    </location>
</feature>
<dbReference type="InterPro" id="IPR000160">
    <property type="entry name" value="GGDEF_dom"/>
</dbReference>
<sequence>MHSQSSARTRVRVGALVVAVLGSAVFTAAVPFRSRLDARFGADAMDLVLDFGVFNLVYVATAVCVLAVRRGITRRERFGWWALAAALVSSTAGNAWYTLVLVPADTFPYPSPADYLYLAWYPLGYVAIFFLLTARVGRFPLSVWLDGLVAGAGAAALAAAVWFEPLTAQSPGTPLVEIVVNMAYPVFDLLLVCLLLGVAYIVRTAAQAWLLVLGLGFAVTGVADVISAIQIVDGTYIEGGWIDTGWLWAVALLAAACLPRRKVESVDALALVTQRTGGSLRVMAVPLASAAGSLALLQLGQGDRFPPVSGVFAAACILGAGIRAALTFRDLARLADVHREARTDDLTRLANRRELYEAAERALNAAGRKNTPTSLLLIDLDGFKEVNDSLGHAMGDELLVAFARRTEAALRPGDLLARLGGDEFAILASGSDTRAAIELGWRLVASTREPYEVSDVRLSVDVSVGVATLAPHGGSRGDLLRQADVAMYQAKGSPQRVSAFDTTAGIDDDAGGERLALLTRLREGLAGDAGHRSAAGHVELHLQPKVALVDGRLDGVEALARWRDQDGRLLPPAEFLPLVQRGGLLPALAAEVLGGAVRIARELRSHDIQVPVAVNLSAVDIHDQALPGRVATLLAREQVAPSALVVELTEDSLVTDPDAAAGVLSALRELGVRVSLDDFGTGYSSLAYLRRLPVDEVKLDRSFTIGVGVDDDADSVIQHTVGLVHALGLHLVAEGVEDEETAHRLRELGCDTGQGFLWAAPVPLEEFLASPLANGAPGRPTAVRLIG</sequence>
<gene>
    <name evidence="4" type="ORF">ETU37_08495</name>
</gene>
<evidence type="ECO:0000256" key="1">
    <source>
        <dbReference type="SAM" id="Phobius"/>
    </source>
</evidence>
<feature type="transmembrane region" description="Helical" evidence="1">
    <location>
        <begin position="280"/>
        <end position="299"/>
    </location>
</feature>
<dbReference type="OrthoDB" id="23692at2"/>
<dbReference type="SUPFAM" id="SSF55073">
    <property type="entry name" value="Nucleotide cyclase"/>
    <property type="match status" value="1"/>
</dbReference>
<dbReference type="Proteomes" id="UP000291189">
    <property type="component" value="Unassembled WGS sequence"/>
</dbReference>
<dbReference type="InterPro" id="IPR043128">
    <property type="entry name" value="Rev_trsase/Diguanyl_cyclase"/>
</dbReference>
<dbReference type="SMART" id="SM00267">
    <property type="entry name" value="GGDEF"/>
    <property type="match status" value="1"/>
</dbReference>
<evidence type="ECO:0000313" key="5">
    <source>
        <dbReference type="Proteomes" id="UP000291189"/>
    </source>
</evidence>
<dbReference type="InterPro" id="IPR052155">
    <property type="entry name" value="Biofilm_reg_signaling"/>
</dbReference>
<accession>A0A4Q5J3B8</accession>
<dbReference type="CDD" id="cd01948">
    <property type="entry name" value="EAL"/>
    <property type="match status" value="1"/>
</dbReference>
<evidence type="ECO:0000259" key="2">
    <source>
        <dbReference type="PROSITE" id="PS50883"/>
    </source>
</evidence>
<organism evidence="4 5">
    <name type="scientific">Nocardioides iriomotensis</name>
    <dbReference type="NCBI Taxonomy" id="715784"/>
    <lineage>
        <taxon>Bacteria</taxon>
        <taxon>Bacillati</taxon>
        <taxon>Actinomycetota</taxon>
        <taxon>Actinomycetes</taxon>
        <taxon>Propionibacteriales</taxon>
        <taxon>Nocardioidaceae</taxon>
        <taxon>Nocardioides</taxon>
    </lineage>
</organism>
<reference evidence="4 5" key="1">
    <citation type="submission" date="2019-01" db="EMBL/GenBank/DDBJ databases">
        <title>Nocardioides guangzhouensis sp. nov., an actinobacterium isolated from soil.</title>
        <authorList>
            <person name="Fu Y."/>
            <person name="Cai Y."/>
            <person name="Lin Z."/>
            <person name="Chen P."/>
        </authorList>
    </citation>
    <scope>NUCLEOTIDE SEQUENCE [LARGE SCALE GENOMIC DNA]</scope>
    <source>
        <strain evidence="4 5">NBRC 105384</strain>
    </source>
</reference>
<dbReference type="RefSeq" id="WP_129986793.1">
    <property type="nucleotide sequence ID" value="NZ_SDPU01000020.1"/>
</dbReference>
<dbReference type="EMBL" id="SDPU01000020">
    <property type="protein sequence ID" value="RYU12974.1"/>
    <property type="molecule type" value="Genomic_DNA"/>
</dbReference>
<dbReference type="Pfam" id="PF00990">
    <property type="entry name" value="GGDEF"/>
    <property type="match status" value="1"/>
</dbReference>
<dbReference type="SMART" id="SM00052">
    <property type="entry name" value="EAL"/>
    <property type="match status" value="1"/>
</dbReference>
<dbReference type="Gene3D" id="3.20.20.450">
    <property type="entry name" value="EAL domain"/>
    <property type="match status" value="1"/>
</dbReference>
<dbReference type="Gene3D" id="3.30.70.270">
    <property type="match status" value="1"/>
</dbReference>
<proteinExistence type="predicted"/>
<keyword evidence="1" id="KW-0472">Membrane</keyword>
<dbReference type="PROSITE" id="PS50887">
    <property type="entry name" value="GGDEF"/>
    <property type="match status" value="1"/>
</dbReference>
<feature type="transmembrane region" description="Helical" evidence="1">
    <location>
        <begin position="183"/>
        <end position="202"/>
    </location>
</feature>
<feature type="transmembrane region" description="Helical" evidence="1">
    <location>
        <begin position="47"/>
        <end position="68"/>
    </location>
</feature>
<dbReference type="FunFam" id="3.30.70.270:FF:000001">
    <property type="entry name" value="Diguanylate cyclase domain protein"/>
    <property type="match status" value="1"/>
</dbReference>
<protein>
    <submittedName>
        <fullName evidence="4">EAL domain-containing protein</fullName>
    </submittedName>
</protein>
<feature type="transmembrane region" description="Helical" evidence="1">
    <location>
        <begin position="209"/>
        <end position="229"/>
    </location>
</feature>
<feature type="transmembrane region" description="Helical" evidence="1">
    <location>
        <begin position="241"/>
        <end position="259"/>
    </location>
</feature>
<evidence type="ECO:0000259" key="3">
    <source>
        <dbReference type="PROSITE" id="PS50887"/>
    </source>
</evidence>
<dbReference type="AlphaFoldDB" id="A0A4Q5J3B8"/>
<comment type="caution">
    <text evidence="4">The sequence shown here is derived from an EMBL/GenBank/DDBJ whole genome shotgun (WGS) entry which is preliminary data.</text>
</comment>
<dbReference type="PANTHER" id="PTHR44757">
    <property type="entry name" value="DIGUANYLATE CYCLASE DGCP"/>
    <property type="match status" value="1"/>
</dbReference>
<name>A0A4Q5J3B8_9ACTN</name>
<keyword evidence="1" id="KW-1133">Transmembrane helix</keyword>
<keyword evidence="1" id="KW-0812">Transmembrane</keyword>
<evidence type="ECO:0000313" key="4">
    <source>
        <dbReference type="EMBL" id="RYU12974.1"/>
    </source>
</evidence>